<feature type="transmembrane region" description="Helical" evidence="6">
    <location>
        <begin position="324"/>
        <end position="349"/>
    </location>
</feature>
<comment type="catalytic activity">
    <reaction evidence="6">
        <text>Na(+)(in) + 2 H(+)(out) = Na(+)(out) + 2 H(+)(in)</text>
        <dbReference type="Rhea" id="RHEA:29251"/>
        <dbReference type="ChEBI" id="CHEBI:15378"/>
        <dbReference type="ChEBI" id="CHEBI:29101"/>
    </reaction>
</comment>
<organism evidence="7 8">
    <name type="scientific">Methylorubrum populi</name>
    <dbReference type="NCBI Taxonomy" id="223967"/>
    <lineage>
        <taxon>Bacteria</taxon>
        <taxon>Pseudomonadati</taxon>
        <taxon>Pseudomonadota</taxon>
        <taxon>Alphaproteobacteria</taxon>
        <taxon>Hyphomicrobiales</taxon>
        <taxon>Methylobacteriaceae</taxon>
        <taxon>Methylorubrum</taxon>
    </lineage>
</organism>
<keyword evidence="4 6" id="KW-1133">Transmembrane helix</keyword>
<dbReference type="PANTHER" id="PTHR30341">
    <property type="entry name" value="SODIUM ION/PROTON ANTIPORTER NHAA-RELATED"/>
    <property type="match status" value="1"/>
</dbReference>
<dbReference type="Gene3D" id="1.20.1530.10">
    <property type="entry name" value="Na+/H+ antiporter like domain"/>
    <property type="match status" value="1"/>
</dbReference>
<dbReference type="NCBIfam" id="NF007112">
    <property type="entry name" value="PRK09561.1"/>
    <property type="match status" value="1"/>
</dbReference>
<feature type="transmembrane region" description="Helical" evidence="6">
    <location>
        <begin position="12"/>
        <end position="33"/>
    </location>
</feature>
<dbReference type="NCBIfam" id="NF007111">
    <property type="entry name" value="PRK09560.1"/>
    <property type="match status" value="1"/>
</dbReference>
<comment type="similarity">
    <text evidence="6">Belongs to the NhaA Na(+)/H(+) (TC 2.A.33) antiporter family.</text>
</comment>
<keyword evidence="6" id="KW-0739">Sodium transport</keyword>
<dbReference type="Pfam" id="PF06965">
    <property type="entry name" value="Na_H_antiport_1"/>
    <property type="match status" value="1"/>
</dbReference>
<keyword evidence="6" id="KW-0813">Transport</keyword>
<feature type="transmembrane region" description="Helical" evidence="6">
    <location>
        <begin position="154"/>
        <end position="174"/>
    </location>
</feature>
<dbReference type="GO" id="GO:0005886">
    <property type="term" value="C:plasma membrane"/>
    <property type="evidence" value="ECO:0007669"/>
    <property type="project" value="UniProtKB-SubCell"/>
</dbReference>
<dbReference type="EMBL" id="AP014810">
    <property type="protein sequence ID" value="BAU94047.1"/>
    <property type="molecule type" value="Genomic_DNA"/>
</dbReference>
<evidence type="ECO:0000313" key="7">
    <source>
        <dbReference type="EMBL" id="BAU94047.1"/>
    </source>
</evidence>
<keyword evidence="5 6" id="KW-0472">Membrane</keyword>
<dbReference type="RefSeq" id="WP_063988308.1">
    <property type="nucleotide sequence ID" value="NZ_AP014810.1"/>
</dbReference>
<dbReference type="HAMAP" id="MF_01844">
    <property type="entry name" value="NhaA"/>
    <property type="match status" value="1"/>
</dbReference>
<proteinExistence type="inferred from homology"/>
<dbReference type="NCBIfam" id="TIGR00773">
    <property type="entry name" value="NhaA"/>
    <property type="match status" value="1"/>
</dbReference>
<evidence type="ECO:0000313" key="8">
    <source>
        <dbReference type="Proteomes" id="UP000218288"/>
    </source>
</evidence>
<feature type="transmembrane region" description="Helical" evidence="6">
    <location>
        <begin position="257"/>
        <end position="281"/>
    </location>
</feature>
<dbReference type="InterPro" id="IPR023171">
    <property type="entry name" value="Na/H_antiporter_dom_sf"/>
</dbReference>
<feature type="transmembrane region" description="Helical" evidence="6">
    <location>
        <begin position="61"/>
        <end position="82"/>
    </location>
</feature>
<keyword evidence="6" id="KW-0406">Ion transport</keyword>
<accession>A0A160PK74</accession>
<evidence type="ECO:0000256" key="3">
    <source>
        <dbReference type="ARBA" id="ARBA00022692"/>
    </source>
</evidence>
<evidence type="ECO:0000256" key="6">
    <source>
        <dbReference type="HAMAP-Rule" id="MF_01844"/>
    </source>
</evidence>
<keyword evidence="2 6" id="KW-1003">Cell membrane</keyword>
<feature type="transmembrane region" description="Helical" evidence="6">
    <location>
        <begin position="180"/>
        <end position="200"/>
    </location>
</feature>
<comment type="function">
    <text evidence="6">Na(+)/H(+) antiporter that extrudes sodium in exchange for external protons.</text>
</comment>
<keyword evidence="6" id="KW-0050">Antiport</keyword>
<dbReference type="AlphaFoldDB" id="A0A160PK74"/>
<keyword evidence="3 6" id="KW-0812">Transmembrane</keyword>
<feature type="transmembrane region" description="Helical" evidence="6">
    <location>
        <begin position="94"/>
        <end position="114"/>
    </location>
</feature>
<dbReference type="OrthoDB" id="9808135at2"/>
<feature type="transmembrane region" description="Helical" evidence="6">
    <location>
        <begin position="288"/>
        <end position="312"/>
    </location>
</feature>
<keyword evidence="6" id="KW-0915">Sodium</keyword>
<dbReference type="PANTHER" id="PTHR30341:SF0">
    <property type="entry name" value="NA(+)_H(+) ANTIPORTER NHAA"/>
    <property type="match status" value="1"/>
</dbReference>
<feature type="transmembrane region" description="Helical" evidence="6">
    <location>
        <begin position="120"/>
        <end position="142"/>
    </location>
</feature>
<evidence type="ECO:0000256" key="5">
    <source>
        <dbReference type="ARBA" id="ARBA00023136"/>
    </source>
</evidence>
<gene>
    <name evidence="6 7" type="primary">nhaA</name>
    <name evidence="7" type="ORF">MPPM_5442</name>
</gene>
<evidence type="ECO:0000256" key="1">
    <source>
        <dbReference type="ARBA" id="ARBA00004429"/>
    </source>
</evidence>
<protein>
    <recommendedName>
        <fullName evidence="6">Na(+)/H(+) antiporter NhaA</fullName>
    </recommendedName>
    <alternativeName>
        <fullName evidence="6">Sodium/proton antiporter NhaA</fullName>
    </alternativeName>
</protein>
<dbReference type="Proteomes" id="UP000218288">
    <property type="component" value="Plasmid pMPPM01"/>
</dbReference>
<keyword evidence="7" id="KW-0614">Plasmid</keyword>
<evidence type="ECO:0000256" key="2">
    <source>
        <dbReference type="ARBA" id="ARBA00022475"/>
    </source>
</evidence>
<dbReference type="InterPro" id="IPR004670">
    <property type="entry name" value="NhaA"/>
</dbReference>
<dbReference type="GO" id="GO:0006885">
    <property type="term" value="P:regulation of pH"/>
    <property type="evidence" value="ECO:0007669"/>
    <property type="project" value="UniProtKB-UniRule"/>
</dbReference>
<comment type="subcellular location">
    <subcellularLocation>
        <location evidence="1">Cell inner membrane</location>
        <topology evidence="1">Multi-pass membrane protein</topology>
    </subcellularLocation>
    <subcellularLocation>
        <location evidence="6">Cell membrane</location>
        <topology evidence="6">Multi-pass membrane protein</topology>
    </subcellularLocation>
</comment>
<evidence type="ECO:0000256" key="4">
    <source>
        <dbReference type="ARBA" id="ARBA00022989"/>
    </source>
</evidence>
<name>A0A160PK74_9HYPH</name>
<sequence>MASSPSNSSTEIRASFVLLGAAVVALILANSALSDLYGEVLATPIRIGVGAYELADPLKDWIKNALMAVFFLFIGLEIKAEFKEGTLSDASRAALPFAAAVGGMAAPALVYLALAGGDPVFANGWAIPAATDIAFAVGVVGLLGKRVPTALKAFLLAVAVIDDLGAILVIAAFYTAEISLVALAWAAGAVLALAVFNAAGVTRLAPYLLVGAVLWFCVLKSGVNPTLAGVVTALFVPLHGTGARAHPLHDLVHALKFPVLFVIMPVFALANAGVPLVGLGFDEIAHPVTAGIALGLALGKPMGILLCVFVVVRAGLAHLPAGASWAQVAGIACIAGIGFTMSLFIGALAFTDGSLMNQVRLGVLAGSTVSALAGVAILLFATRAAALGAPARPVSALPGA</sequence>
<geneLocation type="plasmid" evidence="8">
    <name>pmppm01 dna</name>
</geneLocation>
<feature type="transmembrane region" description="Helical" evidence="6">
    <location>
        <begin position="361"/>
        <end position="381"/>
    </location>
</feature>
<dbReference type="GO" id="GO:0015385">
    <property type="term" value="F:sodium:proton antiporter activity"/>
    <property type="evidence" value="ECO:0007669"/>
    <property type="project" value="UniProtKB-UniRule"/>
</dbReference>
<feature type="transmembrane region" description="Helical" evidence="6">
    <location>
        <begin position="207"/>
        <end position="237"/>
    </location>
</feature>
<reference evidence="7 8" key="1">
    <citation type="journal article" date="2016" name="Genome Announc.">
        <title>Complete Genome Sequence of Methylobacterium populi P-1M, Isolated from Pink-Pigmented Household Biofilm.</title>
        <authorList>
            <person name="Morohoshi T."/>
            <person name="Ikeda T."/>
        </authorList>
    </citation>
    <scope>NUCLEOTIDE SEQUENCE [LARGE SCALE GENOMIC DNA]</scope>
    <source>
        <strain evidence="7 8">P-1M</strain>
        <plasmid evidence="8">Plasmid pmppm01 dna</plasmid>
    </source>
</reference>